<reference evidence="2" key="1">
    <citation type="submission" date="2020-03" db="EMBL/GenBank/DDBJ databases">
        <title>Ferranicluibacter endophyticum gen. nov., sp. nov., a new genus isolated from Rubus ulmifolius Schott. stem.</title>
        <authorList>
            <person name="Roca-Couso R."/>
            <person name="Flores-Felix J.D."/>
            <person name="Igual J.M."/>
            <person name="Rivas R."/>
        </authorList>
    </citation>
    <scope>NUCLEOTIDE SEQUENCE</scope>
    <source>
        <strain evidence="2">CRRU44</strain>
    </source>
</reference>
<gene>
    <name evidence="2" type="ORF">G8E10_24305</name>
</gene>
<keyword evidence="2" id="KW-0378">Hydrolase</keyword>
<feature type="region of interest" description="Disordered" evidence="1">
    <location>
        <begin position="95"/>
        <end position="118"/>
    </location>
</feature>
<comment type="caution">
    <text evidence="2">The sequence shown here is derived from an EMBL/GenBank/DDBJ whole genome shotgun (WGS) entry which is preliminary data.</text>
</comment>
<dbReference type="EMBL" id="JAANCM010000020">
    <property type="protein sequence ID" value="NHT78823.1"/>
    <property type="molecule type" value="Genomic_DNA"/>
</dbReference>
<dbReference type="GO" id="GO:0004519">
    <property type="term" value="F:endonuclease activity"/>
    <property type="evidence" value="ECO:0007669"/>
    <property type="project" value="UniProtKB-KW"/>
</dbReference>
<evidence type="ECO:0000256" key="1">
    <source>
        <dbReference type="SAM" id="MobiDB-lite"/>
    </source>
</evidence>
<dbReference type="InterPro" id="IPR003615">
    <property type="entry name" value="HNH_nuc"/>
</dbReference>
<protein>
    <submittedName>
        <fullName evidence="2">HNH endonuclease</fullName>
    </submittedName>
</protein>
<evidence type="ECO:0000313" key="3">
    <source>
        <dbReference type="Proteomes" id="UP001155840"/>
    </source>
</evidence>
<organism evidence="2 3">
    <name type="scientific">Ferranicluibacter rubi</name>
    <dbReference type="NCBI Taxonomy" id="2715133"/>
    <lineage>
        <taxon>Bacteria</taxon>
        <taxon>Pseudomonadati</taxon>
        <taxon>Pseudomonadota</taxon>
        <taxon>Alphaproteobacteria</taxon>
        <taxon>Hyphomicrobiales</taxon>
        <taxon>Rhizobiaceae</taxon>
        <taxon>Ferranicluibacter</taxon>
    </lineage>
</organism>
<dbReference type="CDD" id="cd00085">
    <property type="entry name" value="HNHc"/>
    <property type="match status" value="1"/>
</dbReference>
<dbReference type="Proteomes" id="UP001155840">
    <property type="component" value="Unassembled WGS sequence"/>
</dbReference>
<keyword evidence="3" id="KW-1185">Reference proteome</keyword>
<dbReference type="PANTHER" id="PTHR37827:SF1">
    <property type="entry name" value="HNH DOMAIN-CONTAINING PROTEIN"/>
    <property type="match status" value="1"/>
</dbReference>
<evidence type="ECO:0000313" key="2">
    <source>
        <dbReference type="EMBL" id="NHT78823.1"/>
    </source>
</evidence>
<dbReference type="AlphaFoldDB" id="A0AA43ZJ26"/>
<dbReference type="PANTHER" id="PTHR37827">
    <property type="entry name" value="TUDOR DOMAIN-CONTAINING PROTEIN"/>
    <property type="match status" value="1"/>
</dbReference>
<proteinExistence type="predicted"/>
<dbReference type="Gene3D" id="1.10.30.50">
    <property type="match status" value="1"/>
</dbReference>
<keyword evidence="2" id="KW-0540">Nuclease</keyword>
<keyword evidence="2" id="KW-0255">Endonuclease</keyword>
<sequence length="118" mass="12921">MARKKRDDLSAWDIEALPPVLCPICERIIPDDQTVAHHLVPKSKGGKKTVVLHRICHDQIHATFADSQLAKTFSTIDAILGDPAMQKFVAWIKGKHPGFSDTAKPSRQAAGSGRGRKS</sequence>
<accession>A0AA43ZJ26</accession>
<name>A0AA43ZJ26_9HYPH</name>